<protein>
    <submittedName>
        <fullName evidence="1">Uncharacterized protein</fullName>
    </submittedName>
</protein>
<comment type="caution">
    <text evidence="1">The sequence shown here is derived from an EMBL/GenBank/DDBJ whole genome shotgun (WGS) entry which is preliminary data.</text>
</comment>
<proteinExistence type="predicted"/>
<reference evidence="1 2" key="1">
    <citation type="submission" date="2015-11" db="EMBL/GenBank/DDBJ databases">
        <title>Draft Genome Sequence of the Strain BR 10423 (Rhizobium sp.) isolated from nodules of Mimosa pudica.</title>
        <authorList>
            <person name="Barauna A.C."/>
            <person name="Zilli J.E."/>
            <person name="Simoes-Araujo J.L."/>
            <person name="Reis V.M."/>
            <person name="James E.K."/>
            <person name="Reis F.B.Jr."/>
            <person name="Rouws L.F."/>
            <person name="Passos S.R."/>
            <person name="Gois S.R."/>
        </authorList>
    </citation>
    <scope>NUCLEOTIDE SEQUENCE [LARGE SCALE GENOMIC DNA]</scope>
    <source>
        <strain evidence="1 2">BR10423</strain>
    </source>
</reference>
<organism evidence="1 2">
    <name type="scientific">Rhizobium altiplani</name>
    <dbReference type="NCBI Taxonomy" id="1864509"/>
    <lineage>
        <taxon>Bacteria</taxon>
        <taxon>Pseudomonadati</taxon>
        <taxon>Pseudomonadota</taxon>
        <taxon>Alphaproteobacteria</taxon>
        <taxon>Hyphomicrobiales</taxon>
        <taxon>Rhizobiaceae</taxon>
        <taxon>Rhizobium/Agrobacterium group</taxon>
        <taxon>Rhizobium</taxon>
    </lineage>
</organism>
<keyword evidence="2" id="KW-1185">Reference proteome</keyword>
<evidence type="ECO:0000313" key="2">
    <source>
        <dbReference type="Proteomes" id="UP000068164"/>
    </source>
</evidence>
<gene>
    <name evidence="1" type="ORF">AS026_37610</name>
</gene>
<name>A0A109JVA3_9HYPH</name>
<dbReference type="EMBL" id="LNCD01000051">
    <property type="protein sequence ID" value="KWV55753.1"/>
    <property type="molecule type" value="Genomic_DNA"/>
</dbReference>
<dbReference type="Proteomes" id="UP000068164">
    <property type="component" value="Unassembled WGS sequence"/>
</dbReference>
<sequence>MNILQDFHIPTMDIDDWSETGRPYSIGFAYVGNTFASIPTDRPNIWVGSWGVEHDGPLESDEGAGNFLMKLSLPTGFRETVSSRTVKAAMPHDHDRR</sequence>
<accession>A0A109JVA3</accession>
<evidence type="ECO:0000313" key="1">
    <source>
        <dbReference type="EMBL" id="KWV55753.1"/>
    </source>
</evidence>
<dbReference type="AlphaFoldDB" id="A0A109JVA3"/>